<dbReference type="InterPro" id="IPR001296">
    <property type="entry name" value="Glyco_trans_1"/>
</dbReference>
<dbReference type="PANTHER" id="PTHR12526">
    <property type="entry name" value="GLYCOSYLTRANSFERASE"/>
    <property type="match status" value="1"/>
</dbReference>
<dbReference type="AlphaFoldDB" id="A0A370Q8Y4"/>
<dbReference type="CDD" id="cd03801">
    <property type="entry name" value="GT4_PimA-like"/>
    <property type="match status" value="1"/>
</dbReference>
<reference evidence="3 4" key="1">
    <citation type="submission" date="2018-07" db="EMBL/GenBank/DDBJ databases">
        <title>Genomic Encyclopedia of Type Strains, Phase IV (KMG-IV): sequencing the most valuable type-strain genomes for metagenomic binning, comparative biology and taxonomic classification.</title>
        <authorList>
            <person name="Goeker M."/>
        </authorList>
    </citation>
    <scope>NUCLEOTIDE SEQUENCE [LARGE SCALE GENOMIC DNA]</scope>
    <source>
        <strain evidence="3 4">DSM 101478</strain>
    </source>
</reference>
<evidence type="ECO:0000259" key="2">
    <source>
        <dbReference type="Pfam" id="PF13439"/>
    </source>
</evidence>
<proteinExistence type="predicted"/>
<evidence type="ECO:0000313" key="3">
    <source>
        <dbReference type="EMBL" id="RDK84827.1"/>
    </source>
</evidence>
<sequence length="360" mass="39739">MRSTKLLFITSEFPPQPGGIGNHAHNVAKYLNAHNFEVTILTDTRSKTGEVEKVFDAFQPYAVHRTRRKSPIFLTYLTRLQNSFKVLKKNDLVLVSGKFPLWLGGLLSLFTSKGIFAVVHGSELGTENTFTHWCLGRFEKIIAVSNYTMSLLPVPLQKKCTVIPNGFEIDADAVEEKDIPSALRLITVGNVSERKGQQNVIKALPQLLKKFHECIYNIVGISTEKEKLIQLAKDLNVSEAIVFHGKVSEEKKIDLLRQSTVFVMLSQPTKAGAVEGFGIAILEANALGVPAIGSINCGIEDAIAHNVSGRLVDPKNPGEITEAVTEILLNYSAYSKNAVAWSKNFTWDTVIKKYLTVLTG</sequence>
<accession>A0A370Q8Y4</accession>
<dbReference type="OrthoDB" id="9811239at2"/>
<keyword evidence="4" id="KW-1185">Reference proteome</keyword>
<dbReference type="Gene3D" id="3.40.50.2000">
    <property type="entry name" value="Glycogen Phosphorylase B"/>
    <property type="match status" value="2"/>
</dbReference>
<name>A0A370Q8Y4_9FLAO</name>
<dbReference type="PANTHER" id="PTHR12526:SF618">
    <property type="entry name" value="GLYCOSYLTRANSFERASE, FAMILY 4"/>
    <property type="match status" value="1"/>
</dbReference>
<feature type="domain" description="Glycosyl transferase family 1" evidence="1">
    <location>
        <begin position="185"/>
        <end position="336"/>
    </location>
</feature>
<protein>
    <submittedName>
        <fullName evidence="3">Phosphatidylinositol alpha-1,6-mannosyltransferase</fullName>
    </submittedName>
</protein>
<evidence type="ECO:0000313" key="4">
    <source>
        <dbReference type="Proteomes" id="UP000255317"/>
    </source>
</evidence>
<comment type="caution">
    <text evidence="3">The sequence shown here is derived from an EMBL/GenBank/DDBJ whole genome shotgun (WGS) entry which is preliminary data.</text>
</comment>
<dbReference type="Proteomes" id="UP000255317">
    <property type="component" value="Unassembled WGS sequence"/>
</dbReference>
<dbReference type="Pfam" id="PF00534">
    <property type="entry name" value="Glycos_transf_1"/>
    <property type="match status" value="1"/>
</dbReference>
<keyword evidence="3" id="KW-0328">Glycosyltransferase</keyword>
<dbReference type="RefSeq" id="WP_115124240.1">
    <property type="nucleotide sequence ID" value="NZ_QRAO01000004.1"/>
</dbReference>
<organism evidence="3 4">
    <name type="scientific">Marinirhabdus gelatinilytica</name>
    <dbReference type="NCBI Taxonomy" id="1703343"/>
    <lineage>
        <taxon>Bacteria</taxon>
        <taxon>Pseudomonadati</taxon>
        <taxon>Bacteroidota</taxon>
        <taxon>Flavobacteriia</taxon>
        <taxon>Flavobacteriales</taxon>
        <taxon>Flavobacteriaceae</taxon>
    </lineage>
</organism>
<dbReference type="SUPFAM" id="SSF53756">
    <property type="entry name" value="UDP-Glycosyltransferase/glycogen phosphorylase"/>
    <property type="match status" value="1"/>
</dbReference>
<gene>
    <name evidence="3" type="ORF">C8D94_104200</name>
</gene>
<keyword evidence="3" id="KW-0808">Transferase</keyword>
<dbReference type="Pfam" id="PF13439">
    <property type="entry name" value="Glyco_transf_4"/>
    <property type="match status" value="1"/>
</dbReference>
<evidence type="ECO:0000259" key="1">
    <source>
        <dbReference type="Pfam" id="PF00534"/>
    </source>
</evidence>
<dbReference type="InterPro" id="IPR028098">
    <property type="entry name" value="Glyco_trans_4-like_N"/>
</dbReference>
<feature type="domain" description="Glycosyltransferase subfamily 4-like N-terminal" evidence="2">
    <location>
        <begin position="17"/>
        <end position="170"/>
    </location>
</feature>
<dbReference type="EMBL" id="QRAO01000004">
    <property type="protein sequence ID" value="RDK84827.1"/>
    <property type="molecule type" value="Genomic_DNA"/>
</dbReference>
<dbReference type="GO" id="GO:0016757">
    <property type="term" value="F:glycosyltransferase activity"/>
    <property type="evidence" value="ECO:0007669"/>
    <property type="project" value="UniProtKB-KW"/>
</dbReference>